<dbReference type="GO" id="GO:0006935">
    <property type="term" value="P:chemotaxis"/>
    <property type="evidence" value="ECO:0007669"/>
    <property type="project" value="UniProtKB-ARBA"/>
</dbReference>
<dbReference type="PANTHER" id="PTHR32089">
    <property type="entry name" value="METHYL-ACCEPTING CHEMOTAXIS PROTEIN MCPB"/>
    <property type="match status" value="1"/>
</dbReference>
<feature type="domain" description="Methyl-accepting transducer" evidence="7">
    <location>
        <begin position="396"/>
        <end position="632"/>
    </location>
</feature>
<feature type="domain" description="HAMP" evidence="8">
    <location>
        <begin position="339"/>
        <end position="391"/>
    </location>
</feature>
<feature type="coiled-coil region" evidence="5">
    <location>
        <begin position="386"/>
        <end position="438"/>
    </location>
</feature>
<sequence length="668" mass="72275">MQLTVVRKIILGFVVFWCLLFLIGILSYSGLSDIREAARSVADEKMPLQIQMMEIKSETQSLATIVANGFYESNADKLAANRDAFNHLSAEFISQLNELQQSRKGNRAVTQGVADSKQFVEQSQAMYDALMQRIAVSKALEDQLNTLLGMTDEASALMLDLSYIDSNDPGIETLIGAGTNVDNKLLTLNTSLNELAETNDPQTTANIVEDLNYQLSNLQVDKDYLNRLAETIENGGTVEAFNEQYALVTENLTGNNGLIAFQQQKLDAMAASQAHRDKADEALAAALTTINTLFDRASQATLEGQQSILETVQESVVETLIVSALGLIAAIALGTIATRSIARPLARINKGLSQLSKGDLTSQLDTSGKDEFAALAKKVNALTASLRELIGNILAQEEQLDKVSKESVAMGERSLNDVAEQREQVRQTSQNTENVQQTSQSNLAQINASTASLNKVSTQSQAIAELVAQSREQSNQQATQAERSAQTINRLEENSRSIGSILDVIKTIAEQTNLLALNAAIEAARAGEQGRGFAVVADEVRTLATRTQNSTEEIEAMIATLQRDASQAVQAIDAGKTQANRGVEIIGQVDEQVSQIRDIIHSLSQINQSIVSDTQQQNGLLADVAASLNKIVQLADSSAESTLNVNKSVMQLDGQMDSLRGAVERFKL</sequence>
<keyword evidence="5" id="KW-0175">Coiled coil</keyword>
<dbReference type="OrthoDB" id="6846832at2"/>
<keyword evidence="6" id="KW-0812">Transmembrane</keyword>
<organism evidence="9 10">
    <name type="scientific">Salinimonas iocasae</name>
    <dbReference type="NCBI Taxonomy" id="2572577"/>
    <lineage>
        <taxon>Bacteria</taxon>
        <taxon>Pseudomonadati</taxon>
        <taxon>Pseudomonadota</taxon>
        <taxon>Gammaproteobacteria</taxon>
        <taxon>Alteromonadales</taxon>
        <taxon>Alteromonadaceae</taxon>
        <taxon>Alteromonas/Salinimonas group</taxon>
        <taxon>Salinimonas</taxon>
    </lineage>
</organism>
<evidence type="ECO:0000256" key="1">
    <source>
        <dbReference type="ARBA" id="ARBA00004370"/>
    </source>
</evidence>
<dbReference type="FunFam" id="1.10.287.950:FF:000001">
    <property type="entry name" value="Methyl-accepting chemotaxis sensory transducer"/>
    <property type="match status" value="1"/>
</dbReference>
<dbReference type="Gene3D" id="6.10.340.10">
    <property type="match status" value="1"/>
</dbReference>
<evidence type="ECO:0000313" key="10">
    <source>
        <dbReference type="Proteomes" id="UP000304912"/>
    </source>
</evidence>
<keyword evidence="10" id="KW-1185">Reference proteome</keyword>
<evidence type="ECO:0000259" key="8">
    <source>
        <dbReference type="PROSITE" id="PS50885"/>
    </source>
</evidence>
<evidence type="ECO:0000256" key="2">
    <source>
        <dbReference type="ARBA" id="ARBA00023224"/>
    </source>
</evidence>
<dbReference type="RefSeq" id="WP_139756436.1">
    <property type="nucleotide sequence ID" value="NZ_CP039852.1"/>
</dbReference>
<evidence type="ECO:0000259" key="7">
    <source>
        <dbReference type="PROSITE" id="PS50111"/>
    </source>
</evidence>
<dbReference type="InterPro" id="IPR004089">
    <property type="entry name" value="MCPsignal_dom"/>
</dbReference>
<dbReference type="AlphaFoldDB" id="A0A5B7YDE2"/>
<dbReference type="SMART" id="SM00283">
    <property type="entry name" value="MA"/>
    <property type="match status" value="1"/>
</dbReference>
<evidence type="ECO:0000313" key="9">
    <source>
        <dbReference type="EMBL" id="QCZ93692.1"/>
    </source>
</evidence>
<accession>A0A5B7YDE2</accession>
<dbReference type="PANTHER" id="PTHR32089:SF70">
    <property type="entry name" value="ENERGY TAXIS MODULATING METHYL ACCEPTING SENSORY TRANSDUCER"/>
    <property type="match status" value="1"/>
</dbReference>
<comment type="similarity">
    <text evidence="3">Belongs to the methyl-accepting chemotaxis (MCP) protein family.</text>
</comment>
<dbReference type="Gene3D" id="1.10.287.950">
    <property type="entry name" value="Methyl-accepting chemotaxis protein"/>
    <property type="match status" value="1"/>
</dbReference>
<keyword evidence="2 4" id="KW-0807">Transducer</keyword>
<dbReference type="PROSITE" id="PS50111">
    <property type="entry name" value="CHEMOTAXIS_TRANSDUC_2"/>
    <property type="match status" value="1"/>
</dbReference>
<gene>
    <name evidence="9" type="ORF">FBQ74_09385</name>
</gene>
<dbReference type="Pfam" id="PF00015">
    <property type="entry name" value="MCPsignal"/>
    <property type="match status" value="1"/>
</dbReference>
<comment type="subcellular location">
    <subcellularLocation>
        <location evidence="1">Membrane</location>
    </subcellularLocation>
</comment>
<keyword evidence="6" id="KW-0472">Membrane</keyword>
<dbReference type="CDD" id="cd06225">
    <property type="entry name" value="HAMP"/>
    <property type="match status" value="1"/>
</dbReference>
<dbReference type="GO" id="GO:0007165">
    <property type="term" value="P:signal transduction"/>
    <property type="evidence" value="ECO:0007669"/>
    <property type="project" value="UniProtKB-KW"/>
</dbReference>
<proteinExistence type="inferred from homology"/>
<dbReference type="SMART" id="SM00304">
    <property type="entry name" value="HAMP"/>
    <property type="match status" value="1"/>
</dbReference>
<dbReference type="InterPro" id="IPR003660">
    <property type="entry name" value="HAMP_dom"/>
</dbReference>
<dbReference type="KEGG" id="salk:FBQ74_09385"/>
<evidence type="ECO:0000256" key="5">
    <source>
        <dbReference type="SAM" id="Coils"/>
    </source>
</evidence>
<name>A0A5B7YDE2_9ALTE</name>
<dbReference type="EMBL" id="CP039852">
    <property type="protein sequence ID" value="QCZ93692.1"/>
    <property type="molecule type" value="Genomic_DNA"/>
</dbReference>
<evidence type="ECO:0000256" key="6">
    <source>
        <dbReference type="SAM" id="Phobius"/>
    </source>
</evidence>
<keyword evidence="6" id="KW-1133">Transmembrane helix</keyword>
<dbReference type="SUPFAM" id="SSF58104">
    <property type="entry name" value="Methyl-accepting chemotaxis protein (MCP) signaling domain"/>
    <property type="match status" value="1"/>
</dbReference>
<protein>
    <submittedName>
        <fullName evidence="9">Methyl-accepting chemotaxis protein</fullName>
    </submittedName>
</protein>
<dbReference type="GO" id="GO:0016020">
    <property type="term" value="C:membrane"/>
    <property type="evidence" value="ECO:0007669"/>
    <property type="project" value="UniProtKB-SubCell"/>
</dbReference>
<dbReference type="PROSITE" id="PS50885">
    <property type="entry name" value="HAMP"/>
    <property type="match status" value="1"/>
</dbReference>
<evidence type="ECO:0000256" key="3">
    <source>
        <dbReference type="ARBA" id="ARBA00029447"/>
    </source>
</evidence>
<evidence type="ECO:0000256" key="4">
    <source>
        <dbReference type="PROSITE-ProRule" id="PRU00284"/>
    </source>
</evidence>
<reference evidence="9 10" key="1">
    <citation type="submission" date="2019-04" db="EMBL/GenBank/DDBJ databases">
        <title>Salinimonas iocasae sp. nov., a halophilic bacterium isolated from the outer tube casing of tubeworms in Okinawa Trough.</title>
        <authorList>
            <person name="Zhang H."/>
            <person name="Wang H."/>
            <person name="Li C."/>
        </authorList>
    </citation>
    <scope>NUCLEOTIDE SEQUENCE [LARGE SCALE GENOMIC DNA]</scope>
    <source>
        <strain evidence="9 10">KX18D6</strain>
    </source>
</reference>
<dbReference type="Pfam" id="PF00672">
    <property type="entry name" value="HAMP"/>
    <property type="match status" value="1"/>
</dbReference>
<dbReference type="Proteomes" id="UP000304912">
    <property type="component" value="Chromosome"/>
</dbReference>
<feature type="transmembrane region" description="Helical" evidence="6">
    <location>
        <begin position="9"/>
        <end position="31"/>
    </location>
</feature>